<evidence type="ECO:0000256" key="3">
    <source>
        <dbReference type="ARBA" id="ARBA00023004"/>
    </source>
</evidence>
<dbReference type="PANTHER" id="PTHR42988">
    <property type="entry name" value="PHOSPHOHYDROLASE"/>
    <property type="match status" value="1"/>
</dbReference>
<sequence length="291" mass="32392">MSARLRIAHLTDLHFQRLATAKWSELIGKRAIGAFNLRILQRDREFSEAVVHDLVVRIQNLKPDYVAITGDLSALGLDSEFDAARDALLPVLSSIPSFVIPGNHDIYTPDARSRFEARFAPWMGEKTLSGLQTSTFGDFLFIGMDCCRPTLIGSRGFAPPQQLSNLVDILENTDKKVILLTHYPIVDSSGKPYHLEHHWHGIENGSALLSSLSESTVKPYMILHGHVHKGWATSWQDVAIHNPGAGGHAYIPGKRHSAFNIYNIETSRAVSTHFAHNGIDFLSYRDKVPAH</sequence>
<dbReference type="InterPro" id="IPR050884">
    <property type="entry name" value="CNP_phosphodiesterase-III"/>
</dbReference>
<keyword evidence="1" id="KW-0479">Metal-binding</keyword>
<evidence type="ECO:0000259" key="5">
    <source>
        <dbReference type="Pfam" id="PF00149"/>
    </source>
</evidence>
<evidence type="ECO:0000256" key="2">
    <source>
        <dbReference type="ARBA" id="ARBA00022801"/>
    </source>
</evidence>
<reference evidence="6" key="1">
    <citation type="submission" date="2015-04" db="EMBL/GenBank/DDBJ databases">
        <title>The genome sequence of the plant pathogenic Rhizarian Plasmodiophora brassicae reveals insights in its biotrophic life cycle and the origin of chitin synthesis.</title>
        <authorList>
            <person name="Schwelm A."/>
            <person name="Fogelqvist J."/>
            <person name="Knaust A."/>
            <person name="Julke S."/>
            <person name="Lilja T."/>
            <person name="Dhandapani V."/>
            <person name="Bonilla-Rosso G."/>
            <person name="Karlsson M."/>
            <person name="Shevchenko A."/>
            <person name="Choi S.R."/>
            <person name="Kim H.G."/>
            <person name="Park J.Y."/>
            <person name="Lim Y.P."/>
            <person name="Ludwig-Muller J."/>
            <person name="Dixelius C."/>
        </authorList>
    </citation>
    <scope>NUCLEOTIDE SEQUENCE</scope>
    <source>
        <tissue evidence="6">Potato root galls</tissue>
    </source>
</reference>
<evidence type="ECO:0000256" key="1">
    <source>
        <dbReference type="ARBA" id="ARBA00022723"/>
    </source>
</evidence>
<dbReference type="InterPro" id="IPR004843">
    <property type="entry name" value="Calcineurin-like_PHP"/>
</dbReference>
<keyword evidence="3" id="KW-0408">Iron</keyword>
<dbReference type="Pfam" id="PF00149">
    <property type="entry name" value="Metallophos"/>
    <property type="match status" value="1"/>
</dbReference>
<evidence type="ECO:0000256" key="4">
    <source>
        <dbReference type="ARBA" id="ARBA00025742"/>
    </source>
</evidence>
<dbReference type="SUPFAM" id="SSF56300">
    <property type="entry name" value="Metallo-dependent phosphatases"/>
    <property type="match status" value="1"/>
</dbReference>
<dbReference type="AlphaFoldDB" id="A0A0H5RAT0"/>
<dbReference type="GO" id="GO:0046872">
    <property type="term" value="F:metal ion binding"/>
    <property type="evidence" value="ECO:0007669"/>
    <property type="project" value="UniProtKB-KW"/>
</dbReference>
<keyword evidence="2" id="KW-0378">Hydrolase</keyword>
<feature type="domain" description="Calcineurin-like phosphoesterase" evidence="5">
    <location>
        <begin position="5"/>
        <end position="229"/>
    </location>
</feature>
<dbReference type="Gene3D" id="3.60.21.10">
    <property type="match status" value="1"/>
</dbReference>
<dbReference type="InterPro" id="IPR029052">
    <property type="entry name" value="Metallo-depent_PP-like"/>
</dbReference>
<comment type="similarity">
    <text evidence="4">Belongs to the cyclic nucleotide phosphodiesterase class-III family.</text>
</comment>
<organism evidence="6">
    <name type="scientific">Spongospora subterranea</name>
    <dbReference type="NCBI Taxonomy" id="70186"/>
    <lineage>
        <taxon>Eukaryota</taxon>
        <taxon>Sar</taxon>
        <taxon>Rhizaria</taxon>
        <taxon>Endomyxa</taxon>
        <taxon>Phytomyxea</taxon>
        <taxon>Plasmodiophorida</taxon>
        <taxon>Plasmodiophoridae</taxon>
        <taxon>Spongospora</taxon>
    </lineage>
</organism>
<proteinExistence type="inferred from homology"/>
<dbReference type="PANTHER" id="PTHR42988:SF2">
    <property type="entry name" value="CYCLIC NUCLEOTIDE PHOSPHODIESTERASE CBUA0032-RELATED"/>
    <property type="match status" value="1"/>
</dbReference>
<name>A0A0H5RAT0_9EUKA</name>
<evidence type="ECO:0000313" key="6">
    <source>
        <dbReference type="EMBL" id="CRZ11168.1"/>
    </source>
</evidence>
<dbReference type="GO" id="GO:0016787">
    <property type="term" value="F:hydrolase activity"/>
    <property type="evidence" value="ECO:0007669"/>
    <property type="project" value="UniProtKB-KW"/>
</dbReference>
<dbReference type="EMBL" id="HACM01010726">
    <property type="protein sequence ID" value="CRZ11168.1"/>
    <property type="molecule type" value="Transcribed_RNA"/>
</dbReference>
<accession>A0A0H5RAT0</accession>
<protein>
    <recommendedName>
        <fullName evidence="5">Calcineurin-like phosphoesterase domain-containing protein</fullName>
    </recommendedName>
</protein>